<evidence type="ECO:0000256" key="3">
    <source>
        <dbReference type="SAM" id="Phobius"/>
    </source>
</evidence>
<dbReference type="EC" id="2.7.11.1" evidence="6"/>
<dbReference type="Pfam" id="PF08276">
    <property type="entry name" value="PAN_2"/>
    <property type="match status" value="1"/>
</dbReference>
<keyword evidence="6" id="KW-0808">Transferase</keyword>
<evidence type="ECO:0000259" key="5">
    <source>
        <dbReference type="PROSITE" id="PS50948"/>
    </source>
</evidence>
<evidence type="ECO:0000313" key="6">
    <source>
        <dbReference type="EMBL" id="KAF5822899.1"/>
    </source>
</evidence>
<evidence type="ECO:0000256" key="2">
    <source>
        <dbReference type="ARBA" id="ARBA00023180"/>
    </source>
</evidence>
<dbReference type="FunFam" id="2.90.10.30:FF:000001">
    <property type="entry name" value="Serine/threonine-protein kinase"/>
    <property type="match status" value="1"/>
</dbReference>
<dbReference type="InterPro" id="IPR036426">
    <property type="entry name" value="Bulb-type_lectin_dom_sf"/>
</dbReference>
<dbReference type="EMBL" id="MNCJ02000316">
    <property type="protein sequence ID" value="KAF5822899.1"/>
    <property type="molecule type" value="Genomic_DNA"/>
</dbReference>
<accession>A0A9K3JWR7</accession>
<dbReference type="PANTHER" id="PTHR47976:SF15">
    <property type="entry name" value="G-TYPE LECTIN S-RECEPTOR-LIKE SERINE_THREONINE-PROTEIN KINASE RLK1"/>
    <property type="match status" value="1"/>
</dbReference>
<dbReference type="InterPro" id="IPR051343">
    <property type="entry name" value="G-type_lectin_kinases/EP1-like"/>
</dbReference>
<feature type="domain" description="Bulb-type lectin" evidence="4">
    <location>
        <begin position="1"/>
        <end position="86"/>
    </location>
</feature>
<dbReference type="PROSITE" id="PS50927">
    <property type="entry name" value="BULB_LECTIN"/>
    <property type="match status" value="1"/>
</dbReference>
<reference evidence="6" key="1">
    <citation type="journal article" date="2017" name="Nature">
        <title>The sunflower genome provides insights into oil metabolism, flowering and Asterid evolution.</title>
        <authorList>
            <person name="Badouin H."/>
            <person name="Gouzy J."/>
            <person name="Grassa C.J."/>
            <person name="Murat F."/>
            <person name="Staton S.E."/>
            <person name="Cottret L."/>
            <person name="Lelandais-Briere C."/>
            <person name="Owens G.L."/>
            <person name="Carrere S."/>
            <person name="Mayjonade B."/>
            <person name="Legrand L."/>
            <person name="Gill N."/>
            <person name="Kane N.C."/>
            <person name="Bowers J.E."/>
            <person name="Hubner S."/>
            <person name="Bellec A."/>
            <person name="Berard A."/>
            <person name="Berges H."/>
            <person name="Blanchet N."/>
            <person name="Boniface M.C."/>
            <person name="Brunel D."/>
            <person name="Catrice O."/>
            <person name="Chaidir N."/>
            <person name="Claudel C."/>
            <person name="Donnadieu C."/>
            <person name="Faraut T."/>
            <person name="Fievet G."/>
            <person name="Helmstetter N."/>
            <person name="King M."/>
            <person name="Knapp S.J."/>
            <person name="Lai Z."/>
            <person name="Le Paslier M.C."/>
            <person name="Lippi Y."/>
            <person name="Lorenzon L."/>
            <person name="Mandel J.R."/>
            <person name="Marage G."/>
            <person name="Marchand G."/>
            <person name="Marquand E."/>
            <person name="Bret-Mestries E."/>
            <person name="Morien E."/>
            <person name="Nambeesan S."/>
            <person name="Nguyen T."/>
            <person name="Pegot-Espagnet P."/>
            <person name="Pouilly N."/>
            <person name="Raftis F."/>
            <person name="Sallet E."/>
            <person name="Schiex T."/>
            <person name="Thomas J."/>
            <person name="Vandecasteele C."/>
            <person name="Vares D."/>
            <person name="Vear F."/>
            <person name="Vautrin S."/>
            <person name="Crespi M."/>
            <person name="Mangin B."/>
            <person name="Burke J.M."/>
            <person name="Salse J."/>
            <person name="Munos S."/>
            <person name="Vincourt P."/>
            <person name="Rieseberg L.H."/>
            <person name="Langlade N.B."/>
        </authorList>
    </citation>
    <scope>NUCLEOTIDE SEQUENCE</scope>
    <source>
        <tissue evidence="6">Leaves</tissue>
    </source>
</reference>
<dbReference type="InterPro" id="IPR001480">
    <property type="entry name" value="Bulb-type_lectin_dom"/>
</dbReference>
<dbReference type="GO" id="GO:0004674">
    <property type="term" value="F:protein serine/threonine kinase activity"/>
    <property type="evidence" value="ECO:0007669"/>
    <property type="project" value="UniProtKB-KW"/>
</dbReference>
<sequence length="444" mass="49512">MLSIWYDKIPDKTIIWYPKTTVPNPMVSRGSKVELIDGRGLVLTDPQGTVVWTSLGSSDIANGVMKDTGNFVIVENSLNKIWDCFDSPAHTLLPTQIMKKGGGLMSTMSETNYSDGRFQLRLLHDGNLVLSNVDMFSRDPLHAYYISVTFDPSNATNSGDQLIFDATGYMYILRGNGKRFDLTPRDKLPIGDYYHRATLDSDGVFTQYYHPKNSTDNTRPSESIGSGACGLNNVCKLVDKRPKCECPPGFSLLDSNDPNEDCIPDFTPICDKGYWGDLFDFTELTDIDWPGSDYANINPTTEEKCKRSCLEDCFCVVATYKDRQCWKKTLPLYNGINSSLNMKAFVKYRKGDGPLQSPCGFSEANKNQRSLISVGPVLLSAYMFVIFVLVGVICVSFFLLYKKKAKNTYPSSKAVDDNLPHFTYQELVKATNGFKVELGKGVSG</sequence>
<dbReference type="Gene3D" id="2.90.10.30">
    <property type="match status" value="1"/>
</dbReference>
<dbReference type="Proteomes" id="UP000215914">
    <property type="component" value="Unassembled WGS sequence"/>
</dbReference>
<comment type="caution">
    <text evidence="6">The sequence shown here is derived from an EMBL/GenBank/DDBJ whole genome shotgun (WGS) entry which is preliminary data.</text>
</comment>
<keyword evidence="6" id="KW-0723">Serine/threonine-protein kinase</keyword>
<dbReference type="Gramene" id="mRNA:HanXRQr2_Chr01g0032291">
    <property type="protein sequence ID" value="mRNA:HanXRQr2_Chr01g0032291"/>
    <property type="gene ID" value="HanXRQr2_Chr01g0032291"/>
</dbReference>
<keyword evidence="3" id="KW-1133">Transmembrane helix</keyword>
<gene>
    <name evidence="6" type="ORF">HanXRQr2_Chr01g0032291</name>
</gene>
<proteinExistence type="predicted"/>
<evidence type="ECO:0000313" key="7">
    <source>
        <dbReference type="Proteomes" id="UP000215914"/>
    </source>
</evidence>
<keyword evidence="6" id="KW-0418">Kinase</keyword>
<dbReference type="Pfam" id="PF01453">
    <property type="entry name" value="B_lectin"/>
    <property type="match status" value="1"/>
</dbReference>
<keyword evidence="7" id="KW-1185">Reference proteome</keyword>
<organism evidence="6 7">
    <name type="scientific">Helianthus annuus</name>
    <name type="common">Common sunflower</name>
    <dbReference type="NCBI Taxonomy" id="4232"/>
    <lineage>
        <taxon>Eukaryota</taxon>
        <taxon>Viridiplantae</taxon>
        <taxon>Streptophyta</taxon>
        <taxon>Embryophyta</taxon>
        <taxon>Tracheophyta</taxon>
        <taxon>Spermatophyta</taxon>
        <taxon>Magnoliopsida</taxon>
        <taxon>eudicotyledons</taxon>
        <taxon>Gunneridae</taxon>
        <taxon>Pentapetalae</taxon>
        <taxon>asterids</taxon>
        <taxon>campanulids</taxon>
        <taxon>Asterales</taxon>
        <taxon>Asteraceae</taxon>
        <taxon>Asteroideae</taxon>
        <taxon>Heliantheae alliance</taxon>
        <taxon>Heliantheae</taxon>
        <taxon>Helianthus</taxon>
    </lineage>
</organism>
<dbReference type="PROSITE" id="PS50948">
    <property type="entry name" value="PAN"/>
    <property type="match status" value="1"/>
</dbReference>
<protein>
    <submittedName>
        <fullName evidence="6">Non-specific serine/threonine protein kinase</fullName>
        <ecNumber evidence="6">2.7.11.1</ecNumber>
    </submittedName>
</protein>
<keyword evidence="3" id="KW-0472">Membrane</keyword>
<evidence type="ECO:0000256" key="1">
    <source>
        <dbReference type="ARBA" id="ARBA00022729"/>
    </source>
</evidence>
<name>A0A9K3JWR7_HELAN</name>
<dbReference type="Gene3D" id="2.90.10.10">
    <property type="entry name" value="Bulb-type lectin domain"/>
    <property type="match status" value="1"/>
</dbReference>
<dbReference type="AlphaFoldDB" id="A0A9K3JWR7"/>
<dbReference type="SUPFAM" id="SSF51110">
    <property type="entry name" value="alpha-D-mannose-specific plant lectins"/>
    <property type="match status" value="1"/>
</dbReference>
<keyword evidence="2" id="KW-0325">Glycoprotein</keyword>
<dbReference type="InterPro" id="IPR003609">
    <property type="entry name" value="Pan_app"/>
</dbReference>
<feature type="transmembrane region" description="Helical" evidence="3">
    <location>
        <begin position="377"/>
        <end position="401"/>
    </location>
</feature>
<keyword evidence="3" id="KW-0812">Transmembrane</keyword>
<feature type="domain" description="Apple" evidence="5">
    <location>
        <begin position="270"/>
        <end position="349"/>
    </location>
</feature>
<evidence type="ECO:0000259" key="4">
    <source>
        <dbReference type="PROSITE" id="PS50927"/>
    </source>
</evidence>
<reference evidence="6" key="2">
    <citation type="submission" date="2020-06" db="EMBL/GenBank/DDBJ databases">
        <title>Helianthus annuus Genome sequencing and assembly Release 2.</title>
        <authorList>
            <person name="Gouzy J."/>
            <person name="Langlade N."/>
            <person name="Munos S."/>
        </authorList>
    </citation>
    <scope>NUCLEOTIDE SEQUENCE</scope>
    <source>
        <tissue evidence="6">Leaves</tissue>
    </source>
</reference>
<dbReference type="CDD" id="cd01098">
    <property type="entry name" value="PAN_AP_plant"/>
    <property type="match status" value="1"/>
</dbReference>
<keyword evidence="1" id="KW-0732">Signal</keyword>
<dbReference type="PANTHER" id="PTHR47976">
    <property type="entry name" value="G-TYPE LECTIN S-RECEPTOR-LIKE SERINE/THREONINE-PROTEIN KINASE SD2-5"/>
    <property type="match status" value="1"/>
</dbReference>